<dbReference type="PANTHER" id="PTHR32423:SF24">
    <property type="entry name" value="CCZ1_INTU_HSP4 FIRST LONGIN DOMAIN-CONTAINING PROTEIN-RELATED"/>
    <property type="match status" value="1"/>
</dbReference>
<dbReference type="RefSeq" id="XP_004353909.1">
    <property type="nucleotide sequence ID" value="XM_004353857.1"/>
</dbReference>
<accession>F4QCX6</accession>
<organism evidence="1 2">
    <name type="scientific">Cavenderia fasciculata</name>
    <name type="common">Slime mold</name>
    <name type="synonym">Dictyostelium fasciculatum</name>
    <dbReference type="NCBI Taxonomy" id="261658"/>
    <lineage>
        <taxon>Eukaryota</taxon>
        <taxon>Amoebozoa</taxon>
        <taxon>Evosea</taxon>
        <taxon>Eumycetozoa</taxon>
        <taxon>Dictyostelia</taxon>
        <taxon>Acytosteliales</taxon>
        <taxon>Cavenderiaceae</taxon>
        <taxon>Cavenderia</taxon>
    </lineage>
</organism>
<dbReference type="InterPro" id="IPR032675">
    <property type="entry name" value="LRR_dom_sf"/>
</dbReference>
<proteinExistence type="predicted"/>
<evidence type="ECO:0000313" key="1">
    <source>
        <dbReference type="EMBL" id="EGG14500.1"/>
    </source>
</evidence>
<dbReference type="AlphaFoldDB" id="F4QCX6"/>
<dbReference type="KEGG" id="dfa:DFA_12275"/>
<dbReference type="SUPFAM" id="SSF52047">
    <property type="entry name" value="RNI-like"/>
    <property type="match status" value="1"/>
</dbReference>
<dbReference type="EMBL" id="GL883029">
    <property type="protein sequence ID" value="EGG14500.1"/>
    <property type="molecule type" value="Genomic_DNA"/>
</dbReference>
<name>F4QCX6_CACFS</name>
<dbReference type="Proteomes" id="UP000007797">
    <property type="component" value="Unassembled WGS sequence"/>
</dbReference>
<dbReference type="Gene3D" id="3.80.10.10">
    <property type="entry name" value="Ribonuclease Inhibitor"/>
    <property type="match status" value="1"/>
</dbReference>
<dbReference type="PANTHER" id="PTHR32423">
    <property type="entry name" value="SAP DOMAIN-CONTAINING PROTEIN-RELATED"/>
    <property type="match status" value="1"/>
</dbReference>
<evidence type="ECO:0000313" key="2">
    <source>
        <dbReference type="Proteomes" id="UP000007797"/>
    </source>
</evidence>
<keyword evidence="2" id="KW-1185">Reference proteome</keyword>
<sequence>MNQLPLYIQSIILFKFNPHFGLNDTRTKVQLSHEDTYCISASRTLSRSSVAPLFLVSKHWFSVLSTMASRTVSLITIGGMNSHLSSPHSFLSLESIQTLQITNNNIDETNIESVLKLLNHMTSLVCIQFSNASQSYDIKAIISLLKQGGINKKIKFKGLIWLYQQEIDQFNHNYDKDELEIVELLFHHSFDDQRYFQIVENVRPTTVNCYTSGNACMSYDRLFRIDSITDLDVTSTPVPFKFINVALQSKSLLSLRLKAPVHTWFQESAPTVSIDCNLTMQQYSVARSRHGTSDYGFVKTIDTETVNPSLIEFSRLLHTNQTLTRLEFKSYCTRDHTSSSSGGSGSDESRYSPNKILTDCFATLFENNQTLKHLSLAEVDYLDQRFFSSLATCKSLQSLAILFSDSTHQFKKQSVEWISQSLPFNKSLILLDLHLSNSTTDTNLLESLTNIPNRNYLVIFNLYISPQKDQV</sequence>
<dbReference type="GeneID" id="14865434"/>
<protein>
    <submittedName>
        <fullName evidence="1">Uncharacterized protein</fullName>
    </submittedName>
</protein>
<gene>
    <name evidence="1" type="ORF">DFA_12275</name>
</gene>
<reference evidence="2" key="1">
    <citation type="journal article" date="2011" name="Genome Res.">
        <title>Phylogeny-wide analysis of social amoeba genomes highlights ancient origins for complex intercellular communication.</title>
        <authorList>
            <person name="Heidel A.J."/>
            <person name="Lawal H.M."/>
            <person name="Felder M."/>
            <person name="Schilde C."/>
            <person name="Helps N.R."/>
            <person name="Tunggal B."/>
            <person name="Rivero F."/>
            <person name="John U."/>
            <person name="Schleicher M."/>
            <person name="Eichinger L."/>
            <person name="Platzer M."/>
            <person name="Noegel A.A."/>
            <person name="Schaap P."/>
            <person name="Gloeckner G."/>
        </authorList>
    </citation>
    <scope>NUCLEOTIDE SEQUENCE [LARGE SCALE GENOMIC DNA]</scope>
    <source>
        <strain evidence="2">SH3</strain>
    </source>
</reference>